<evidence type="ECO:0000313" key="3">
    <source>
        <dbReference type="Proteomes" id="UP001595859"/>
    </source>
</evidence>
<dbReference type="RefSeq" id="WP_378061496.1">
    <property type="nucleotide sequence ID" value="NZ_JBHSIS010000024.1"/>
</dbReference>
<accession>A0ABV9SEF0</accession>
<proteinExistence type="predicted"/>
<keyword evidence="3" id="KW-1185">Reference proteome</keyword>
<sequence>MDTRHDTGTAATAGGRAQAPPAAAAAPARATAPRRFADPGAVAAPAARPMPRLLSEADLRTRPLLLAPPVRPAPRPAAPQPGPPRKETWSRHVRAYVRRLSPVQVICWQIAAIAVVLTVRQPWPVLAGTSAAAAVLLALTGVRIGGRWLYELAGLAAAFALRARRQDLPGNGGTPGMTLALLGTLLPGSTIRTLETSQGAAMAISHQGGLTTQLRPRTVSPEIVDALPMPAALLPTVSDSSVGRSGRHHTFGVQLVLHVGVRPEQPRRLLVAVHAARTVDTPADAELTLAVRNAMRRVRRALDRAGVRTEPLAEEPALSAIGGLAHVTGGRNEVREDWRFWRTGPVSQSVFVLTGWDTLTDTQARRVVSGLLAGIPGVAATVTLAARAQRRGDPRAGATLRLAATTEAAVEAAARTITDRFAPSGIRLARLDGAHVHGVAASLPIGVFP</sequence>
<dbReference type="Proteomes" id="UP001595859">
    <property type="component" value="Unassembled WGS sequence"/>
</dbReference>
<organism evidence="2 3">
    <name type="scientific">Actinophytocola glycyrrhizae</name>
    <dbReference type="NCBI Taxonomy" id="2044873"/>
    <lineage>
        <taxon>Bacteria</taxon>
        <taxon>Bacillati</taxon>
        <taxon>Actinomycetota</taxon>
        <taxon>Actinomycetes</taxon>
        <taxon>Pseudonocardiales</taxon>
        <taxon>Pseudonocardiaceae</taxon>
    </lineage>
</organism>
<reference evidence="3" key="1">
    <citation type="journal article" date="2019" name="Int. J. Syst. Evol. Microbiol.">
        <title>The Global Catalogue of Microorganisms (GCM) 10K type strain sequencing project: providing services to taxonomists for standard genome sequencing and annotation.</title>
        <authorList>
            <consortium name="The Broad Institute Genomics Platform"/>
            <consortium name="The Broad Institute Genome Sequencing Center for Infectious Disease"/>
            <person name="Wu L."/>
            <person name="Ma J."/>
        </authorList>
    </citation>
    <scope>NUCLEOTIDE SEQUENCE [LARGE SCALE GENOMIC DNA]</scope>
    <source>
        <strain evidence="3">ZS-22-S1</strain>
    </source>
</reference>
<name>A0ABV9SEF0_9PSEU</name>
<protein>
    <recommendedName>
        <fullName evidence="4">Type VII secretion protein EccE</fullName>
    </recommendedName>
</protein>
<comment type="caution">
    <text evidence="2">The sequence shown here is derived from an EMBL/GenBank/DDBJ whole genome shotgun (WGS) entry which is preliminary data.</text>
</comment>
<evidence type="ECO:0008006" key="4">
    <source>
        <dbReference type="Google" id="ProtNLM"/>
    </source>
</evidence>
<feature type="region of interest" description="Disordered" evidence="1">
    <location>
        <begin position="1"/>
        <end position="43"/>
    </location>
</feature>
<evidence type="ECO:0000313" key="2">
    <source>
        <dbReference type="EMBL" id="MFC4858813.1"/>
    </source>
</evidence>
<evidence type="ECO:0000256" key="1">
    <source>
        <dbReference type="SAM" id="MobiDB-lite"/>
    </source>
</evidence>
<dbReference type="EMBL" id="JBHSIS010000024">
    <property type="protein sequence ID" value="MFC4858813.1"/>
    <property type="molecule type" value="Genomic_DNA"/>
</dbReference>
<feature type="compositionally biased region" description="Low complexity" evidence="1">
    <location>
        <begin position="8"/>
        <end position="43"/>
    </location>
</feature>
<gene>
    <name evidence="2" type="ORF">ACFPCV_35410</name>
</gene>
<feature type="compositionally biased region" description="Pro residues" evidence="1">
    <location>
        <begin position="69"/>
        <end position="83"/>
    </location>
</feature>
<feature type="region of interest" description="Disordered" evidence="1">
    <location>
        <begin position="66"/>
        <end position="88"/>
    </location>
</feature>